<name>W0RU85_9BACT</name>
<keyword evidence="2" id="KW-0998">Cell outer membrane</keyword>
<dbReference type="AlphaFoldDB" id="W0RU85"/>
<keyword evidence="1 4" id="KW-0732">Signal</keyword>
<keyword evidence="2" id="KW-0812">Transmembrane</keyword>
<dbReference type="PANTHER" id="PTHR30069">
    <property type="entry name" value="TONB-DEPENDENT OUTER MEMBRANE RECEPTOR"/>
    <property type="match status" value="1"/>
</dbReference>
<feature type="chain" id="PRO_5004794661" evidence="4">
    <location>
        <begin position="40"/>
        <end position="174"/>
    </location>
</feature>
<feature type="signal peptide" evidence="4">
    <location>
        <begin position="1"/>
        <end position="39"/>
    </location>
</feature>
<dbReference type="Gene3D" id="2.170.130.10">
    <property type="entry name" value="TonB-dependent receptor, plug domain"/>
    <property type="match status" value="1"/>
</dbReference>
<keyword evidence="2" id="KW-1134">Transmembrane beta strand</keyword>
<protein>
    <submittedName>
        <fullName evidence="6">TonB-dependent outer membrane protein SusC/RagA, conserved site</fullName>
    </submittedName>
</protein>
<evidence type="ECO:0000256" key="3">
    <source>
        <dbReference type="SAM" id="MobiDB-lite"/>
    </source>
</evidence>
<proteinExistence type="inferred from homology"/>
<evidence type="ECO:0000313" key="6">
    <source>
        <dbReference type="EMBL" id="AHG93148.1"/>
    </source>
</evidence>
<organism evidence="6 7">
    <name type="scientific">Gemmatirosa kalamazoonensis</name>
    <dbReference type="NCBI Taxonomy" id="861299"/>
    <lineage>
        <taxon>Bacteria</taxon>
        <taxon>Pseudomonadati</taxon>
        <taxon>Gemmatimonadota</taxon>
        <taxon>Gemmatimonadia</taxon>
        <taxon>Gemmatimonadales</taxon>
        <taxon>Gemmatimonadaceae</taxon>
        <taxon>Gemmatirosa</taxon>
    </lineage>
</organism>
<dbReference type="GO" id="GO:0015344">
    <property type="term" value="F:siderophore uptake transmembrane transporter activity"/>
    <property type="evidence" value="ECO:0007669"/>
    <property type="project" value="TreeGrafter"/>
</dbReference>
<feature type="domain" description="TonB-dependent receptor plug" evidence="5">
    <location>
        <begin position="58"/>
        <end position="163"/>
    </location>
</feature>
<dbReference type="Proteomes" id="UP000019151">
    <property type="component" value="Plasmid 2"/>
</dbReference>
<dbReference type="GO" id="GO:0009279">
    <property type="term" value="C:cell outer membrane"/>
    <property type="evidence" value="ECO:0007669"/>
    <property type="project" value="UniProtKB-SubCell"/>
</dbReference>
<keyword evidence="7" id="KW-1185">Reference proteome</keyword>
<dbReference type="RefSeq" id="WP_025414455.1">
    <property type="nucleotide sequence ID" value="NZ_CP007130.1"/>
</dbReference>
<comment type="subcellular location">
    <subcellularLocation>
        <location evidence="2">Cell outer membrane</location>
        <topology evidence="2">Multi-pass membrane protein</topology>
    </subcellularLocation>
</comment>
<dbReference type="InterPro" id="IPR023997">
    <property type="entry name" value="TonB-dep_OMP_SusC/RagA_CS"/>
</dbReference>
<reference evidence="6 7" key="1">
    <citation type="journal article" date="2014" name="Genome Announc.">
        <title>Genome Sequence and Methylome of Soil Bacterium Gemmatirosa kalamazoonensis KBS708T, a Member of the Rarely Cultivated Gemmatimonadetes Phylum.</title>
        <authorList>
            <person name="Debruyn J.M."/>
            <person name="Radosevich M."/>
            <person name="Wommack K.E."/>
            <person name="Polson S.W."/>
            <person name="Hauser L.J."/>
            <person name="Fawaz M.N."/>
            <person name="Korlach J."/>
            <person name="Tsai Y.C."/>
        </authorList>
    </citation>
    <scope>NUCLEOTIDE SEQUENCE [LARGE SCALE GENOMIC DNA]</scope>
    <source>
        <strain evidence="6 7">KBS708</strain>
        <plasmid evidence="7">Plasmid 2</plasmid>
    </source>
</reference>
<feature type="region of interest" description="Disordered" evidence="3">
    <location>
        <begin position="35"/>
        <end position="54"/>
    </location>
</feature>
<evidence type="ECO:0000256" key="2">
    <source>
        <dbReference type="PROSITE-ProRule" id="PRU01360"/>
    </source>
</evidence>
<evidence type="ECO:0000313" key="7">
    <source>
        <dbReference type="Proteomes" id="UP000019151"/>
    </source>
</evidence>
<evidence type="ECO:0000256" key="1">
    <source>
        <dbReference type="ARBA" id="ARBA00022729"/>
    </source>
</evidence>
<dbReference type="InParanoid" id="W0RU85"/>
<dbReference type="SUPFAM" id="SSF56935">
    <property type="entry name" value="Porins"/>
    <property type="match status" value="1"/>
</dbReference>
<dbReference type="PROSITE" id="PS51257">
    <property type="entry name" value="PROKAR_LIPOPROTEIN"/>
    <property type="match status" value="1"/>
</dbReference>
<dbReference type="InterPro" id="IPR037066">
    <property type="entry name" value="Plug_dom_sf"/>
</dbReference>
<dbReference type="InterPro" id="IPR012910">
    <property type="entry name" value="Plug_dom"/>
</dbReference>
<geneLocation type="plasmid" evidence="6 7">
    <name>2</name>
</geneLocation>
<dbReference type="eggNOG" id="COG1629">
    <property type="taxonomic scope" value="Bacteria"/>
</dbReference>
<dbReference type="GO" id="GO:0044718">
    <property type="term" value="P:siderophore transmembrane transport"/>
    <property type="evidence" value="ECO:0007669"/>
    <property type="project" value="TreeGrafter"/>
</dbReference>
<accession>W0RU85</accession>
<keyword evidence="2" id="KW-0472">Membrane</keyword>
<dbReference type="OrthoDB" id="9768177at2"/>
<dbReference type="InterPro" id="IPR039426">
    <property type="entry name" value="TonB-dep_rcpt-like"/>
</dbReference>
<dbReference type="Pfam" id="PF07715">
    <property type="entry name" value="Plug"/>
    <property type="match status" value="1"/>
</dbReference>
<dbReference type="PROSITE" id="PS52016">
    <property type="entry name" value="TONB_DEPENDENT_REC_3"/>
    <property type="match status" value="1"/>
</dbReference>
<keyword evidence="2" id="KW-0813">Transport</keyword>
<dbReference type="NCBIfam" id="TIGR04057">
    <property type="entry name" value="SusC_RagA_signa"/>
    <property type="match status" value="1"/>
</dbReference>
<evidence type="ECO:0000259" key="5">
    <source>
        <dbReference type="Pfam" id="PF07715"/>
    </source>
</evidence>
<dbReference type="EMBL" id="CP007130">
    <property type="protein sequence ID" value="AHG93148.1"/>
    <property type="molecule type" value="Genomic_DNA"/>
</dbReference>
<sequence>MTSSARSARAHGLRLASAATAAALALAACHQGGTSVAHASPASTSDSVQVGYGTQAGRNVTGSIGSVDAEKAPRGTATTMADLLEGHVPGLEVRRLGNGNVSVRIRGDRSLKSDGEPLYVVDGIPMTGSTIMTDLDPRDVKSVEVLKDAGSLAAYGSRGANGVILIRLKRPPKP</sequence>
<comment type="similarity">
    <text evidence="2">Belongs to the TonB-dependent receptor family.</text>
</comment>
<dbReference type="PANTHER" id="PTHR30069:SF29">
    <property type="entry name" value="HEMOGLOBIN AND HEMOGLOBIN-HAPTOGLOBIN-BINDING PROTEIN 1-RELATED"/>
    <property type="match status" value="1"/>
</dbReference>
<dbReference type="KEGG" id="gba:J421_5613"/>
<gene>
    <name evidence="6" type="ORF">J421_5613</name>
</gene>
<dbReference type="HOGENOM" id="CLU_131436_0_0_0"/>
<evidence type="ECO:0000256" key="4">
    <source>
        <dbReference type="SAM" id="SignalP"/>
    </source>
</evidence>
<keyword evidence="6" id="KW-0614">Plasmid</keyword>